<proteinExistence type="predicted"/>
<comment type="caution">
    <text evidence="3">The sequence shown here is derived from an EMBL/GenBank/DDBJ whole genome shotgun (WGS) entry which is preliminary data.</text>
</comment>
<dbReference type="EMBL" id="JACAZH010000032">
    <property type="protein sequence ID" value="KAF7338755.1"/>
    <property type="molecule type" value="Genomic_DNA"/>
</dbReference>
<evidence type="ECO:0000313" key="4">
    <source>
        <dbReference type="Proteomes" id="UP000623467"/>
    </source>
</evidence>
<feature type="compositionally biased region" description="Acidic residues" evidence="1">
    <location>
        <begin position="370"/>
        <end position="384"/>
    </location>
</feature>
<dbReference type="InterPro" id="IPR046496">
    <property type="entry name" value="DUF6589"/>
</dbReference>
<feature type="compositionally biased region" description="Polar residues" evidence="1">
    <location>
        <begin position="986"/>
        <end position="995"/>
    </location>
</feature>
<name>A0A8H7CIJ3_9AGAR</name>
<protein>
    <recommendedName>
        <fullName evidence="2">DUF6589 domain-containing protein</fullName>
    </recommendedName>
</protein>
<gene>
    <name evidence="3" type="ORF">MSAN_02197900</name>
</gene>
<dbReference type="Pfam" id="PF20231">
    <property type="entry name" value="DUF6589"/>
    <property type="match status" value="1"/>
</dbReference>
<feature type="region of interest" description="Disordered" evidence="1">
    <location>
        <begin position="982"/>
        <end position="1081"/>
    </location>
</feature>
<reference evidence="3" key="1">
    <citation type="submission" date="2020-05" db="EMBL/GenBank/DDBJ databases">
        <title>Mycena genomes resolve the evolution of fungal bioluminescence.</title>
        <authorList>
            <person name="Tsai I.J."/>
        </authorList>
    </citation>
    <scope>NUCLEOTIDE SEQUENCE</scope>
    <source>
        <strain evidence="3">160909Yilan</strain>
    </source>
</reference>
<evidence type="ECO:0000256" key="1">
    <source>
        <dbReference type="SAM" id="MobiDB-lite"/>
    </source>
</evidence>
<evidence type="ECO:0000313" key="3">
    <source>
        <dbReference type="EMBL" id="KAF7338755.1"/>
    </source>
</evidence>
<organism evidence="3 4">
    <name type="scientific">Mycena sanguinolenta</name>
    <dbReference type="NCBI Taxonomy" id="230812"/>
    <lineage>
        <taxon>Eukaryota</taxon>
        <taxon>Fungi</taxon>
        <taxon>Dikarya</taxon>
        <taxon>Basidiomycota</taxon>
        <taxon>Agaricomycotina</taxon>
        <taxon>Agaricomycetes</taxon>
        <taxon>Agaricomycetidae</taxon>
        <taxon>Agaricales</taxon>
        <taxon>Marasmiineae</taxon>
        <taxon>Mycenaceae</taxon>
        <taxon>Mycena</taxon>
    </lineage>
</organism>
<dbReference type="AlphaFoldDB" id="A0A8H7CIJ3"/>
<accession>A0A8H7CIJ3</accession>
<sequence>MSRRRAANRFQVLSSPAPVDEPEQQSGLPPSDPPEPFSDSDDEINVRTPIQPLQPLLLEEDSSPVSERPRRLYRLPRSSSAPPAIYASGISDDEDTQPHLTSDVSIFSPGREKKYFNEIKQMKRRQTLVQKADAAEEAKAEKLRARNDLFATFLDEMHKGDFSLAEFLEHVFNPDNTFTMNWRWNGFFSHRPLVERIFEYWTSSRYNQTTRNFMHDWATKHVAKKVYSEARAITASGILSKAKKTINERFFLDFSLANLTQSLREKAPTAFTIFDSFSTTTRQKAQATEAFMKKKELTKGCAALTLLRGASQNNSYAQAVMSTYLAATGGQRQHYSVLALYGFSLGYTTTIAKAFAPKVAVQASSVDSSNEIDDVGNESSENEVEGTNKPKKKNKQKKRKQRARGPGIFSRLRDACMATIAALATSQTNMIIYDNINLMSRIAEQILGRKNAQENGTCATLVPLHNAKREHLLTSALDESILNAKHLEIGDITLNPAEAAFFDKALIHTIVRIIVRHGGEGFAKWQAEADAALPVTADKIEVHKTPIHPLPTMEIDESTITGNIEVIEEIMRVLGVKTDDPDYGKYLQLTAGDQLSIARQRAVLQARLGHESRPQSWRHIVPVTGLFHAKIADCHGILETHLGKSTVRSPGSLGFHNTVLDRLPITLTSLPPFRTCRDLIMVSLYARVLHCLLLVSGKKSLEACAESIDSYPTLVNYANQIYSTYANADRVEELRERRIPAERKRDAEIKAAKKAKSDVPSTAHIPKGDMVLENAILFMRDALFTREFSDAIKIGSGRSKYAHEMLHLMHNLTCVWTKELRYIILQNWLANPQGKIDCFVELDLVQEHLNFWIKKIYKADGAGHSWEWLSLISPCVDILRQLAAKINNDIGARQGSKHSSPDLSADISALMTSLAEHEVYVEKEGRVLDADDKPVPDVLSAGMAALTHGSSTTPLAEFNEQFDILRERRRLTPVSDLLPLIDVPTDDSQTPTALPTATKDAELEMEDADDEAEDPELAEPADPELDALDLTLEDEDNLLAESPTLTRLDEGDVEFDMDDVPEWFLDEVEDSSESDEDEDVE</sequence>
<feature type="compositionally biased region" description="Low complexity" evidence="1">
    <location>
        <begin position="75"/>
        <end position="84"/>
    </location>
</feature>
<dbReference type="OrthoDB" id="2496395at2759"/>
<feature type="region of interest" description="Disordered" evidence="1">
    <location>
        <begin position="1"/>
        <end position="101"/>
    </location>
</feature>
<dbReference type="Proteomes" id="UP000623467">
    <property type="component" value="Unassembled WGS sequence"/>
</dbReference>
<feature type="compositionally biased region" description="Basic residues" evidence="1">
    <location>
        <begin position="389"/>
        <end position="403"/>
    </location>
</feature>
<keyword evidence="4" id="KW-1185">Reference proteome</keyword>
<feature type="compositionally biased region" description="Acidic residues" evidence="1">
    <location>
        <begin position="1003"/>
        <end position="1038"/>
    </location>
</feature>
<feature type="domain" description="DUF6589" evidence="2">
    <location>
        <begin position="484"/>
        <end position="898"/>
    </location>
</feature>
<evidence type="ECO:0000259" key="2">
    <source>
        <dbReference type="Pfam" id="PF20231"/>
    </source>
</evidence>
<feature type="compositionally biased region" description="Acidic residues" evidence="1">
    <location>
        <begin position="1051"/>
        <end position="1081"/>
    </location>
</feature>
<feature type="region of interest" description="Disordered" evidence="1">
    <location>
        <begin position="367"/>
        <end position="404"/>
    </location>
</feature>